<feature type="compositionally biased region" description="Polar residues" evidence="2">
    <location>
        <begin position="1"/>
        <end position="12"/>
    </location>
</feature>
<evidence type="ECO:0000256" key="2">
    <source>
        <dbReference type="SAM" id="MobiDB-lite"/>
    </source>
</evidence>
<feature type="compositionally biased region" description="Basic and acidic residues" evidence="2">
    <location>
        <begin position="13"/>
        <end position="22"/>
    </location>
</feature>
<proteinExistence type="predicted"/>
<dbReference type="Proteomes" id="UP000094569">
    <property type="component" value="Unassembled WGS sequence"/>
</dbReference>
<protein>
    <recommendedName>
        <fullName evidence="3">Nephrocystin 3-like N-terminal domain-containing protein</fullName>
    </recommendedName>
</protein>
<feature type="region of interest" description="Disordered" evidence="2">
    <location>
        <begin position="1"/>
        <end position="22"/>
    </location>
</feature>
<evidence type="ECO:0000313" key="5">
    <source>
        <dbReference type="Proteomes" id="UP000094569"/>
    </source>
</evidence>
<name>A0A1E3B451_ASPCR</name>
<dbReference type="VEuPathDB" id="FungiDB:SI65_09445"/>
<organism evidence="4 5">
    <name type="scientific">Aspergillus cristatus</name>
    <name type="common">Chinese Fuzhuan brick tea-fermentation fungus</name>
    <name type="synonym">Eurotium cristatum</name>
    <dbReference type="NCBI Taxonomy" id="573508"/>
    <lineage>
        <taxon>Eukaryota</taxon>
        <taxon>Fungi</taxon>
        <taxon>Dikarya</taxon>
        <taxon>Ascomycota</taxon>
        <taxon>Pezizomycotina</taxon>
        <taxon>Eurotiomycetes</taxon>
        <taxon>Eurotiomycetidae</taxon>
        <taxon>Eurotiales</taxon>
        <taxon>Aspergillaceae</taxon>
        <taxon>Aspergillus</taxon>
        <taxon>Aspergillus subgen. Aspergillus</taxon>
    </lineage>
</organism>
<reference evidence="4 5" key="1">
    <citation type="journal article" date="2016" name="BMC Genomics">
        <title>Comparative genomic and transcriptomic analyses of the Fuzhuan brick tea-fermentation fungus Aspergillus cristatus.</title>
        <authorList>
            <person name="Ge Y."/>
            <person name="Wang Y."/>
            <person name="Liu Y."/>
            <person name="Tan Y."/>
            <person name="Ren X."/>
            <person name="Zhang X."/>
            <person name="Hyde K.D."/>
            <person name="Liu Y."/>
            <person name="Liu Z."/>
        </authorList>
    </citation>
    <scope>NUCLEOTIDE SEQUENCE [LARGE SCALE GENOMIC DNA]</scope>
    <source>
        <strain evidence="4 5">GZAAS20.1005</strain>
    </source>
</reference>
<gene>
    <name evidence="4" type="ORF">SI65_09445</name>
</gene>
<dbReference type="Pfam" id="PF24883">
    <property type="entry name" value="NPHP3_N"/>
    <property type="match status" value="1"/>
</dbReference>
<comment type="caution">
    <text evidence="4">The sequence shown here is derived from an EMBL/GenBank/DDBJ whole genome shotgun (WGS) entry which is preliminary data.</text>
</comment>
<keyword evidence="1" id="KW-0677">Repeat</keyword>
<feature type="domain" description="Nephrocystin 3-like N-terminal" evidence="3">
    <location>
        <begin position="55"/>
        <end position="140"/>
    </location>
</feature>
<evidence type="ECO:0000313" key="4">
    <source>
        <dbReference type="EMBL" id="ODM15206.1"/>
    </source>
</evidence>
<evidence type="ECO:0000259" key="3">
    <source>
        <dbReference type="Pfam" id="PF24883"/>
    </source>
</evidence>
<evidence type="ECO:0000256" key="1">
    <source>
        <dbReference type="ARBA" id="ARBA00022737"/>
    </source>
</evidence>
<sequence length="161" mass="17804">MAGTTTSVSTHNLNEDSGSKISPEDAKWMNQLGAVSQGQLKGIHHEEQAHMRENLCQWFCSLNECKEFLSFEEGSALVLWITSNPGTGKTALLTAVIECMLESSVKKARPRRLSYFFYSDSQPGLNNATTPMKTGLVNIARAAFFSIVPRRPPLPDETNKL</sequence>
<dbReference type="AlphaFoldDB" id="A0A1E3B451"/>
<dbReference type="EMBL" id="JXNT01000018">
    <property type="protein sequence ID" value="ODM15206.1"/>
    <property type="molecule type" value="Genomic_DNA"/>
</dbReference>
<dbReference type="InterPro" id="IPR056884">
    <property type="entry name" value="NPHP3-like_N"/>
</dbReference>
<accession>A0A1E3B451</accession>
<keyword evidence="5" id="KW-1185">Reference proteome</keyword>
<dbReference type="OrthoDB" id="448455at2759"/>